<dbReference type="PANTHER" id="PTHR21197">
    <property type="entry name" value="UDP-GALACTOPYRANOSE MUTASE"/>
    <property type="match status" value="1"/>
</dbReference>
<name>A0A0E1EZU8_CAMJU</name>
<dbReference type="GO" id="GO:0008767">
    <property type="term" value="F:UDP-galactopyranose mutase activity"/>
    <property type="evidence" value="ECO:0007669"/>
    <property type="project" value="TreeGrafter"/>
</dbReference>
<dbReference type="GO" id="GO:0016491">
    <property type="term" value="F:oxidoreductase activity"/>
    <property type="evidence" value="ECO:0007669"/>
    <property type="project" value="InterPro"/>
</dbReference>
<dbReference type="KEGG" id="cjv:MTVDSCj20_1395"/>
<dbReference type="PANTHER" id="PTHR21197:SF0">
    <property type="entry name" value="UDP-GALACTOPYRANOSE MUTASE"/>
    <property type="match status" value="1"/>
</dbReference>
<dbReference type="EMBL" id="KT868849">
    <property type="protein sequence ID" value="ALT32025.1"/>
    <property type="molecule type" value="Genomic_DNA"/>
</dbReference>
<dbReference type="Gene3D" id="3.50.50.60">
    <property type="entry name" value="FAD/NAD(P)-binding domain"/>
    <property type="match status" value="1"/>
</dbReference>
<protein>
    <recommendedName>
        <fullName evidence="1">Amine oxidase domain-containing protein</fullName>
    </recommendedName>
</protein>
<dbReference type="GO" id="GO:0005829">
    <property type="term" value="C:cytosol"/>
    <property type="evidence" value="ECO:0007669"/>
    <property type="project" value="TreeGrafter"/>
</dbReference>
<accession>A0A0E1EZU8</accession>
<dbReference type="InterPro" id="IPR002937">
    <property type="entry name" value="Amino_oxidase"/>
</dbReference>
<feature type="domain" description="Amine oxidase" evidence="1">
    <location>
        <begin position="11"/>
        <end position="422"/>
    </location>
</feature>
<proteinExistence type="predicted"/>
<dbReference type="Pfam" id="PF01593">
    <property type="entry name" value="Amino_oxidase"/>
    <property type="match status" value="1"/>
</dbReference>
<dbReference type="SUPFAM" id="SSF51971">
    <property type="entry name" value="Nucleotide-binding domain"/>
    <property type="match status" value="1"/>
</dbReference>
<sequence length="428" mass="50270">MKNYIILGAGIAGISVAYHLKQKNISSIIYEKNHYFGGLCSSFKINDFIFDNAVHLSFTKDEYVKKLFSNSCRVISHKPPKISNYYKGYWLKHPAQNNLEPLELKEKIDIISDFCENPYKNIEINNYEDWLKAQYGKYFSQNFTMRYTRKYWNIEAKDLSTSWVGSRMYKPNISEVLKGAFEKETPNTYYADEMRVPQYGGYQSFLNLMAKECNIQYDKEIIEINPANKMIYFKDGSFKNYDVLVSTLPLPEYAKLIKNIPNEISLACQKLKYTSVVLVSLGFSKPDIAKHIWFYIYDEDILPARCYSPNKKSPYNVPKNCSSLQFEIYFSQDKPLNFDENEIIKKVVNQGKKMGIFCEEDIILKDYRILPYGNVIFYHNMEKDREKIRNFLESCNIHTAGRFGKWEYLWSDQSLLSGKEVAEKLYEL</sequence>
<evidence type="ECO:0000259" key="1">
    <source>
        <dbReference type="Pfam" id="PF01593"/>
    </source>
</evidence>
<dbReference type="AlphaFoldDB" id="A0A0E1EZU8"/>
<dbReference type="InterPro" id="IPR036188">
    <property type="entry name" value="FAD/NAD-bd_sf"/>
</dbReference>
<organism evidence="2">
    <name type="scientific">Campylobacter jejuni subsp. jejuni</name>
    <dbReference type="NCBI Taxonomy" id="32022"/>
    <lineage>
        <taxon>Bacteria</taxon>
        <taxon>Pseudomonadati</taxon>
        <taxon>Campylobacterota</taxon>
        <taxon>Epsilonproteobacteria</taxon>
        <taxon>Campylobacterales</taxon>
        <taxon>Campylobacteraceae</taxon>
        <taxon>Campylobacter</taxon>
    </lineage>
</organism>
<reference evidence="2" key="1">
    <citation type="journal article" date="2015" name="PLoS ONE">
        <title>Updated Campylobacter jejuni Capsule PCR Multiplex Typing System and Its Application to Clinical Isolates from South and Southeast Asia.</title>
        <authorList>
            <person name="Poly F."/>
            <person name="Serichantalergs O."/>
            <person name="Kuroiwa J."/>
            <person name="Pootong P."/>
            <person name="Mason C."/>
            <person name="Guerry P."/>
            <person name="Parker C.T."/>
        </authorList>
    </citation>
    <scope>NUCLEOTIDE SEQUENCE</scope>
    <source>
        <strain evidence="2">HS21</strain>
    </source>
</reference>
<evidence type="ECO:0000313" key="2">
    <source>
        <dbReference type="EMBL" id="ALT32025.1"/>
    </source>
</evidence>
<dbReference type="GO" id="GO:0050660">
    <property type="term" value="F:flavin adenine dinucleotide binding"/>
    <property type="evidence" value="ECO:0007669"/>
    <property type="project" value="TreeGrafter"/>
</dbReference>
<dbReference type="RefSeq" id="WP_014517100.1">
    <property type="nucleotide sequence ID" value="NZ_CP008787.1"/>
</dbReference>